<accession>X1DZP5</accession>
<feature type="non-terminal residue" evidence="1">
    <location>
        <position position="1"/>
    </location>
</feature>
<evidence type="ECO:0000313" key="1">
    <source>
        <dbReference type="EMBL" id="GAH25752.1"/>
    </source>
</evidence>
<reference evidence="1" key="1">
    <citation type="journal article" date="2014" name="Front. Microbiol.">
        <title>High frequency of phylogenetically diverse reductive dehalogenase-homologous genes in deep subseafloor sedimentary metagenomes.</title>
        <authorList>
            <person name="Kawai M."/>
            <person name="Futagami T."/>
            <person name="Toyoda A."/>
            <person name="Takaki Y."/>
            <person name="Nishi S."/>
            <person name="Hori S."/>
            <person name="Arai W."/>
            <person name="Tsubouchi T."/>
            <person name="Morono Y."/>
            <person name="Uchiyama I."/>
            <person name="Ito T."/>
            <person name="Fujiyama A."/>
            <person name="Inagaki F."/>
            <person name="Takami H."/>
        </authorList>
    </citation>
    <scope>NUCLEOTIDE SEQUENCE</scope>
    <source>
        <strain evidence="1">Expedition CK06-06</strain>
    </source>
</reference>
<dbReference type="EMBL" id="BARU01002242">
    <property type="protein sequence ID" value="GAH25752.1"/>
    <property type="molecule type" value="Genomic_DNA"/>
</dbReference>
<proteinExistence type="predicted"/>
<comment type="caution">
    <text evidence="1">The sequence shown here is derived from an EMBL/GenBank/DDBJ whole genome shotgun (WGS) entry which is preliminary data.</text>
</comment>
<dbReference type="AlphaFoldDB" id="X1DZP5"/>
<sequence length="216" mass="24937">TRMDCPMMHWEGVEAERILRNLTQFKPLREVGTRIIIVDPIDTVVEEICTGAFMAAIEETWLRLIGKQKAQIYLIAHGQKAQAQLPFPFPIPDDDTDDVKVWPRENDIIRIGGVRYRIKRLQIGRRTDCRVSENLRGVAVIHKGMKICSLPMLWAEPTIKDSVFGYVEFDRELDMELRKTCNQAPNHYDLHWRLSIPRGIKGWGRGLRLVANVHLG</sequence>
<organism evidence="1">
    <name type="scientific">marine sediment metagenome</name>
    <dbReference type="NCBI Taxonomy" id="412755"/>
    <lineage>
        <taxon>unclassified sequences</taxon>
        <taxon>metagenomes</taxon>
        <taxon>ecological metagenomes</taxon>
    </lineage>
</organism>
<gene>
    <name evidence="1" type="ORF">S03H2_05387</name>
</gene>
<name>X1DZP5_9ZZZZ</name>
<protein>
    <submittedName>
        <fullName evidence="1">Uncharacterized protein</fullName>
    </submittedName>
</protein>